<dbReference type="Proteomes" id="UP001597218">
    <property type="component" value="Unassembled WGS sequence"/>
</dbReference>
<dbReference type="RefSeq" id="WP_381535889.1">
    <property type="nucleotide sequence ID" value="NZ_JBHUGI010000006.1"/>
</dbReference>
<proteinExistence type="predicted"/>
<dbReference type="Pfam" id="PF20862">
    <property type="entry name" value="DUF6843"/>
    <property type="match status" value="1"/>
</dbReference>
<name>A0ABW4SE92_9BACL</name>
<reference evidence="3" key="1">
    <citation type="journal article" date="2019" name="Int. J. Syst. Evol. Microbiol.">
        <title>The Global Catalogue of Microorganisms (GCM) 10K type strain sequencing project: providing services to taxonomists for standard genome sequencing and annotation.</title>
        <authorList>
            <consortium name="The Broad Institute Genomics Platform"/>
            <consortium name="The Broad Institute Genome Sequencing Center for Infectious Disease"/>
            <person name="Wu L."/>
            <person name="Ma J."/>
        </authorList>
    </citation>
    <scope>NUCLEOTIDE SEQUENCE [LARGE SCALE GENOMIC DNA]</scope>
    <source>
        <strain evidence="3">CGMCC 4.7177</strain>
    </source>
</reference>
<feature type="domain" description="DUF6843" evidence="1">
    <location>
        <begin position="33"/>
        <end position="123"/>
    </location>
</feature>
<dbReference type="EMBL" id="JBHUGI010000006">
    <property type="protein sequence ID" value="MFD1927240.1"/>
    <property type="molecule type" value="Genomic_DNA"/>
</dbReference>
<gene>
    <name evidence="2" type="ORF">ACFSFY_04085</name>
</gene>
<comment type="caution">
    <text evidence="2">The sequence shown here is derived from an EMBL/GenBank/DDBJ whole genome shotgun (WGS) entry which is preliminary data.</text>
</comment>
<sequence>MKRIIWWLSLTLLIVAGFLYISYEMAHSDVSVVYHLPEGFDGCMYLLYNQPNEEPLKIDDEEIIIKIPDDGIVSTSSSSDVISGLGWHKVKAFYVNEKGERLEEIPNEKFTNGSTSIRNNNPQTEKFSISFDARNGFCH</sequence>
<evidence type="ECO:0000313" key="2">
    <source>
        <dbReference type="EMBL" id="MFD1927240.1"/>
    </source>
</evidence>
<evidence type="ECO:0000259" key="1">
    <source>
        <dbReference type="Pfam" id="PF20862"/>
    </source>
</evidence>
<organism evidence="2 3">
    <name type="scientific">Sporosarcina siberiensis</name>
    <dbReference type="NCBI Taxonomy" id="1365606"/>
    <lineage>
        <taxon>Bacteria</taxon>
        <taxon>Bacillati</taxon>
        <taxon>Bacillota</taxon>
        <taxon>Bacilli</taxon>
        <taxon>Bacillales</taxon>
        <taxon>Caryophanaceae</taxon>
        <taxon>Sporosarcina</taxon>
    </lineage>
</organism>
<dbReference type="InterPro" id="IPR049293">
    <property type="entry name" value="DUF6843"/>
</dbReference>
<evidence type="ECO:0000313" key="3">
    <source>
        <dbReference type="Proteomes" id="UP001597218"/>
    </source>
</evidence>
<accession>A0ABW4SE92</accession>
<keyword evidence="3" id="KW-1185">Reference proteome</keyword>
<protein>
    <submittedName>
        <fullName evidence="2">DUF6843 domain-containing protein</fullName>
    </submittedName>
</protein>